<feature type="region of interest" description="Disordered" evidence="1">
    <location>
        <begin position="99"/>
        <end position="174"/>
    </location>
</feature>
<evidence type="ECO:0000313" key="2">
    <source>
        <dbReference type="EMBL" id="QHS87111.1"/>
    </source>
</evidence>
<accession>A0A6C0B611</accession>
<protein>
    <submittedName>
        <fullName evidence="2">Uncharacterized protein</fullName>
    </submittedName>
</protein>
<sequence>MSTWHEKLANRKQDQLDAERKKLVEVNDISFPSLTENSWGVAAGGAGCPTTKPKLASLLVEWDAKAEEEKVRKAEAAAAEAKKNTYNYSYNHSKYRFGNTHSRDEDTYYEDEYEDELPPLPTADSSSDWRTVERPVRKPRKTAVEKMMEEPEMLEPAIEETSVWQTEGVWERER</sequence>
<evidence type="ECO:0000256" key="1">
    <source>
        <dbReference type="SAM" id="MobiDB-lite"/>
    </source>
</evidence>
<reference evidence="2" key="1">
    <citation type="journal article" date="2020" name="Nature">
        <title>Giant virus diversity and host interactions through global metagenomics.</title>
        <authorList>
            <person name="Schulz F."/>
            <person name="Roux S."/>
            <person name="Paez-Espino D."/>
            <person name="Jungbluth S."/>
            <person name="Walsh D.A."/>
            <person name="Denef V.J."/>
            <person name="McMahon K.D."/>
            <person name="Konstantinidis K.T."/>
            <person name="Eloe-Fadrosh E.A."/>
            <person name="Kyrpides N.C."/>
            <person name="Woyke T."/>
        </authorList>
    </citation>
    <scope>NUCLEOTIDE SEQUENCE</scope>
    <source>
        <strain evidence="2">GVMAG-M-3300009684-20</strain>
    </source>
</reference>
<feature type="compositionally biased region" description="Basic and acidic residues" evidence="1">
    <location>
        <begin position="130"/>
        <end position="149"/>
    </location>
</feature>
<feature type="compositionally biased region" description="Acidic residues" evidence="1">
    <location>
        <begin position="107"/>
        <end position="117"/>
    </location>
</feature>
<organism evidence="2">
    <name type="scientific">viral metagenome</name>
    <dbReference type="NCBI Taxonomy" id="1070528"/>
    <lineage>
        <taxon>unclassified sequences</taxon>
        <taxon>metagenomes</taxon>
        <taxon>organismal metagenomes</taxon>
    </lineage>
</organism>
<name>A0A6C0B611_9ZZZZ</name>
<proteinExistence type="predicted"/>
<dbReference type="AlphaFoldDB" id="A0A6C0B611"/>
<dbReference type="EMBL" id="MN739078">
    <property type="protein sequence ID" value="QHS87111.1"/>
    <property type="molecule type" value="Genomic_DNA"/>
</dbReference>